<dbReference type="PANTHER" id="PTHR43537">
    <property type="entry name" value="TRANSCRIPTIONAL REGULATOR, GNTR FAMILY"/>
    <property type="match status" value="1"/>
</dbReference>
<dbReference type="Proteomes" id="UP000199630">
    <property type="component" value="Unassembled WGS sequence"/>
</dbReference>
<dbReference type="PANTHER" id="PTHR43537:SF5">
    <property type="entry name" value="UXU OPERON TRANSCRIPTIONAL REGULATOR"/>
    <property type="match status" value="1"/>
</dbReference>
<dbReference type="GO" id="GO:0003700">
    <property type="term" value="F:DNA-binding transcription factor activity"/>
    <property type="evidence" value="ECO:0007669"/>
    <property type="project" value="InterPro"/>
</dbReference>
<keyword evidence="1" id="KW-0805">Transcription regulation</keyword>
<dbReference type="InterPro" id="IPR036390">
    <property type="entry name" value="WH_DNA-bd_sf"/>
</dbReference>
<dbReference type="SUPFAM" id="SSF46785">
    <property type="entry name" value="Winged helix' DNA-binding domain"/>
    <property type="match status" value="1"/>
</dbReference>
<dbReference type="SMART" id="SM00345">
    <property type="entry name" value="HTH_GNTR"/>
    <property type="match status" value="1"/>
</dbReference>
<protein>
    <submittedName>
        <fullName evidence="5">DNA-binding transcriptional regulator, FadR family</fullName>
    </submittedName>
</protein>
<dbReference type="Pfam" id="PF07729">
    <property type="entry name" value="FCD"/>
    <property type="match status" value="1"/>
</dbReference>
<dbReference type="CDD" id="cd07377">
    <property type="entry name" value="WHTH_GntR"/>
    <property type="match status" value="1"/>
</dbReference>
<keyword evidence="3" id="KW-0804">Transcription</keyword>
<keyword evidence="6" id="KW-1185">Reference proteome</keyword>
<dbReference type="Gene3D" id="1.10.10.10">
    <property type="entry name" value="Winged helix-like DNA-binding domain superfamily/Winged helix DNA-binding domain"/>
    <property type="match status" value="1"/>
</dbReference>
<dbReference type="AlphaFoldDB" id="A0A1I3XW74"/>
<organism evidence="5 6">
    <name type="scientific">Celeribacter neptunius</name>
    <dbReference type="NCBI Taxonomy" id="588602"/>
    <lineage>
        <taxon>Bacteria</taxon>
        <taxon>Pseudomonadati</taxon>
        <taxon>Pseudomonadota</taxon>
        <taxon>Alphaproteobacteria</taxon>
        <taxon>Rhodobacterales</taxon>
        <taxon>Roseobacteraceae</taxon>
        <taxon>Celeribacter</taxon>
    </lineage>
</organism>
<feature type="domain" description="HTH gntR-type" evidence="4">
    <location>
        <begin position="13"/>
        <end position="83"/>
    </location>
</feature>
<dbReference type="EMBL" id="FORH01000011">
    <property type="protein sequence ID" value="SFK23743.1"/>
    <property type="molecule type" value="Genomic_DNA"/>
</dbReference>
<dbReference type="Pfam" id="PF00392">
    <property type="entry name" value="GntR"/>
    <property type="match status" value="1"/>
</dbReference>
<dbReference type="SUPFAM" id="SSF48008">
    <property type="entry name" value="GntR ligand-binding domain-like"/>
    <property type="match status" value="1"/>
</dbReference>
<dbReference type="InterPro" id="IPR036388">
    <property type="entry name" value="WH-like_DNA-bd_sf"/>
</dbReference>
<evidence type="ECO:0000256" key="3">
    <source>
        <dbReference type="ARBA" id="ARBA00023163"/>
    </source>
</evidence>
<name>A0A1I3XW74_9RHOB</name>
<dbReference type="SMART" id="SM00895">
    <property type="entry name" value="FCD"/>
    <property type="match status" value="1"/>
</dbReference>
<dbReference type="GO" id="GO:0003677">
    <property type="term" value="F:DNA binding"/>
    <property type="evidence" value="ECO:0007669"/>
    <property type="project" value="UniProtKB-KW"/>
</dbReference>
<sequence length="252" mass="28388">MQEQKKFKPVRTKRAFEEICDQIRHEIQTGTLSAGDKLPSERELADAFEVSRSSVREAFRMLEIGGVLSLQKGVKGGAVVMQGNPKPITQTMKDLLSLGGLSLADYTEARVCLQREIIRLACERADEDALNALEANVEELRLAGDGIDVDERTRLTREFYDILARTTKNQAMEVMMNAFTEPLSYYLRRIGPDRTWDVAASRAKFLEHLRARDVEAAIDEMVAHMQRLHSYLLSQENAPVVTGAAANRYQNT</sequence>
<keyword evidence="2 5" id="KW-0238">DNA-binding</keyword>
<dbReference type="InterPro" id="IPR000524">
    <property type="entry name" value="Tscrpt_reg_HTH_GntR"/>
</dbReference>
<evidence type="ECO:0000259" key="4">
    <source>
        <dbReference type="PROSITE" id="PS50949"/>
    </source>
</evidence>
<dbReference type="InterPro" id="IPR011711">
    <property type="entry name" value="GntR_C"/>
</dbReference>
<dbReference type="Gene3D" id="1.20.120.530">
    <property type="entry name" value="GntR ligand-binding domain-like"/>
    <property type="match status" value="1"/>
</dbReference>
<evidence type="ECO:0000256" key="1">
    <source>
        <dbReference type="ARBA" id="ARBA00023015"/>
    </source>
</evidence>
<evidence type="ECO:0000313" key="5">
    <source>
        <dbReference type="EMBL" id="SFK23743.1"/>
    </source>
</evidence>
<dbReference type="InterPro" id="IPR008920">
    <property type="entry name" value="TF_FadR/GntR_C"/>
</dbReference>
<dbReference type="RefSeq" id="WP_177213241.1">
    <property type="nucleotide sequence ID" value="NZ_FORH01000011.1"/>
</dbReference>
<dbReference type="PRINTS" id="PR00035">
    <property type="entry name" value="HTHGNTR"/>
</dbReference>
<accession>A0A1I3XW74</accession>
<dbReference type="PROSITE" id="PS50949">
    <property type="entry name" value="HTH_GNTR"/>
    <property type="match status" value="1"/>
</dbReference>
<gene>
    <name evidence="5" type="ORF">SAMN04487991_4178</name>
</gene>
<dbReference type="STRING" id="588602.SAMN04487991_4178"/>
<proteinExistence type="predicted"/>
<evidence type="ECO:0000256" key="2">
    <source>
        <dbReference type="ARBA" id="ARBA00023125"/>
    </source>
</evidence>
<evidence type="ECO:0000313" key="6">
    <source>
        <dbReference type="Proteomes" id="UP000199630"/>
    </source>
</evidence>
<reference evidence="6" key="1">
    <citation type="submission" date="2016-10" db="EMBL/GenBank/DDBJ databases">
        <authorList>
            <person name="Varghese N."/>
            <person name="Submissions S."/>
        </authorList>
    </citation>
    <scope>NUCLEOTIDE SEQUENCE [LARGE SCALE GENOMIC DNA]</scope>
    <source>
        <strain evidence="6">DSM 26471</strain>
    </source>
</reference>